<evidence type="ECO:0000256" key="2">
    <source>
        <dbReference type="SAM" id="SignalP"/>
    </source>
</evidence>
<evidence type="ECO:0008006" key="5">
    <source>
        <dbReference type="Google" id="ProtNLM"/>
    </source>
</evidence>
<dbReference type="OrthoDB" id="185649at2"/>
<feature type="chain" id="PRO_5007489594" description="Outer membrane protein beta-barrel domain-containing protein" evidence="2">
    <location>
        <begin position="21"/>
        <end position="389"/>
    </location>
</feature>
<evidence type="ECO:0000313" key="3">
    <source>
        <dbReference type="EMBL" id="KXU37185.1"/>
    </source>
</evidence>
<dbReference type="AlphaFoldDB" id="A0A139SRF6"/>
<reference evidence="4" key="1">
    <citation type="submission" date="2016-02" db="EMBL/GenBank/DDBJ databases">
        <authorList>
            <person name="Sanders J.G."/>
            <person name="Lin J.Y."/>
            <person name="Wertz J.T."/>
            <person name="Russell J.A."/>
            <person name="Moreau C.S."/>
            <person name="Powell S."/>
        </authorList>
    </citation>
    <scope>NUCLEOTIDE SEQUENCE [LARGE SCALE GENOMIC DNA]</scope>
    <source>
        <strain evidence="4">CAG34</strain>
    </source>
</reference>
<organism evidence="3 4">
    <name type="scientific">Cephaloticoccus primus</name>
    <dbReference type="NCBI Taxonomy" id="1548207"/>
    <lineage>
        <taxon>Bacteria</taxon>
        <taxon>Pseudomonadati</taxon>
        <taxon>Verrucomicrobiota</taxon>
        <taxon>Opitutia</taxon>
        <taxon>Opitutales</taxon>
        <taxon>Opitutaceae</taxon>
        <taxon>Cephaloticoccus</taxon>
    </lineage>
</organism>
<evidence type="ECO:0000256" key="1">
    <source>
        <dbReference type="SAM" id="MobiDB-lite"/>
    </source>
</evidence>
<feature type="region of interest" description="Disordered" evidence="1">
    <location>
        <begin position="89"/>
        <end position="116"/>
    </location>
</feature>
<evidence type="ECO:0000313" key="4">
    <source>
        <dbReference type="Proteomes" id="UP000070058"/>
    </source>
</evidence>
<dbReference type="Proteomes" id="UP000070058">
    <property type="component" value="Unassembled WGS sequence"/>
</dbReference>
<name>A0A139SRF6_9BACT</name>
<keyword evidence="2" id="KW-0732">Signal</keyword>
<dbReference type="EMBL" id="LSZQ01000020">
    <property type="protein sequence ID" value="KXU37185.1"/>
    <property type="molecule type" value="Genomic_DNA"/>
</dbReference>
<keyword evidence="4" id="KW-1185">Reference proteome</keyword>
<feature type="signal peptide" evidence="2">
    <location>
        <begin position="1"/>
        <end position="20"/>
    </location>
</feature>
<proteinExistence type="predicted"/>
<gene>
    <name evidence="3" type="ORF">AXK11_02710</name>
</gene>
<protein>
    <recommendedName>
        <fullName evidence="5">Outer membrane protein beta-barrel domain-containing protein</fullName>
    </recommendedName>
</protein>
<feature type="region of interest" description="Disordered" evidence="1">
    <location>
        <begin position="208"/>
        <end position="229"/>
    </location>
</feature>
<comment type="caution">
    <text evidence="3">The sequence shown here is derived from an EMBL/GenBank/DDBJ whole genome shotgun (WGS) entry which is preliminary data.</text>
</comment>
<accession>A0A139SRF6</accession>
<sequence>MKRFSLLLAATLSAASAAFAQEAAPQPEPHKYEELPNFDFGDLHVEQKFSMSVGFRALSGAKVGFSGQGSIPAPSLLIDPDLDEPRSYNDGFVFADRRPNPPADGKTNSWGAAHPDQLVNGGADIAMHSYSAETAFTSTGSKDADSDVGAELVVERDMGKLGSKLQWRLFAGFGLNGISGSERRNVDATITTVTDLYSLAGQTLPGDGLPPYSAPSSIQDPSQPDDPNARIDTTVLLGRKPDSRSTATVDNDTQVTTAWKLKGNYLTFRAGPTLIYEISEKFRVSLSAGPVLVYSGTTYTVESLLEAETGEASVHTLRDSDSKVLTGYYVDATLQYMLNERAGFYAGAFYQASGDYTQHLEEAATNSHYSTDIDLSKLQGFRAGLNYRF</sequence>
<dbReference type="RefSeq" id="WP_068629013.1">
    <property type="nucleotide sequence ID" value="NZ_LSZQ01000020.1"/>
</dbReference>